<dbReference type="PANTHER" id="PTHR23232">
    <property type="entry name" value="KRAB DOMAIN C2H2 ZINC FINGER"/>
    <property type="match status" value="1"/>
</dbReference>
<protein>
    <recommendedName>
        <fullName evidence="1">KRAB domain-containing protein</fullName>
    </recommendedName>
</protein>
<reference evidence="2" key="3">
    <citation type="submission" date="2025-09" db="UniProtKB">
        <authorList>
            <consortium name="Ensembl"/>
        </authorList>
    </citation>
    <scope>IDENTIFICATION</scope>
</reference>
<dbReference type="InterPro" id="IPR050169">
    <property type="entry name" value="Krueppel_C2H2_ZnF"/>
</dbReference>
<dbReference type="Proteomes" id="UP000472272">
    <property type="component" value="Chromosome 2"/>
</dbReference>
<dbReference type="InterPro" id="IPR036051">
    <property type="entry name" value="KRAB_dom_sf"/>
</dbReference>
<name>A0A670HQW0_PODMU</name>
<dbReference type="CDD" id="cd07765">
    <property type="entry name" value="KRAB_A-box"/>
    <property type="match status" value="1"/>
</dbReference>
<dbReference type="SUPFAM" id="SSF109640">
    <property type="entry name" value="KRAB domain (Kruppel-associated box)"/>
    <property type="match status" value="1"/>
</dbReference>
<accession>A0A670HQW0</accession>
<dbReference type="SMART" id="SM00349">
    <property type="entry name" value="KRAB"/>
    <property type="match status" value="1"/>
</dbReference>
<reference evidence="2 3" key="1">
    <citation type="journal article" date="2019" name="Proc. Natl. Acad. Sci. U.S.A.">
        <title>Regulatory changes in pterin and carotenoid genes underlie balanced color polymorphisms in the wall lizard.</title>
        <authorList>
            <person name="Andrade P."/>
            <person name="Pinho C."/>
            <person name="Perez I de Lanuza G."/>
            <person name="Afonso S."/>
            <person name="Brejcha J."/>
            <person name="Rubin C.J."/>
            <person name="Wallerman O."/>
            <person name="Pereira P."/>
            <person name="Sabatino S.J."/>
            <person name="Bellati A."/>
            <person name="Pellitteri-Rosa D."/>
            <person name="Bosakova Z."/>
            <person name="Bunikis I."/>
            <person name="Carretero M.A."/>
            <person name="Feiner N."/>
            <person name="Marsik P."/>
            <person name="Pauperio F."/>
            <person name="Salvi D."/>
            <person name="Soler L."/>
            <person name="While G.M."/>
            <person name="Uller T."/>
            <person name="Font E."/>
            <person name="Andersson L."/>
            <person name="Carneiro M."/>
        </authorList>
    </citation>
    <scope>NUCLEOTIDE SEQUENCE</scope>
</reference>
<dbReference type="InterPro" id="IPR001909">
    <property type="entry name" value="KRAB"/>
</dbReference>
<evidence type="ECO:0000259" key="1">
    <source>
        <dbReference type="PROSITE" id="PS50805"/>
    </source>
</evidence>
<keyword evidence="3" id="KW-1185">Reference proteome</keyword>
<evidence type="ECO:0000313" key="3">
    <source>
        <dbReference type="Proteomes" id="UP000472272"/>
    </source>
</evidence>
<dbReference type="GeneTree" id="ENSGT01130000279631"/>
<dbReference type="AlphaFoldDB" id="A0A670HQW0"/>
<dbReference type="Gene3D" id="6.10.140.140">
    <property type="match status" value="1"/>
</dbReference>
<proteinExistence type="predicted"/>
<evidence type="ECO:0000313" key="2">
    <source>
        <dbReference type="Ensembl" id="ENSPMRP00000001931.1"/>
    </source>
</evidence>
<organism evidence="2 3">
    <name type="scientific">Podarcis muralis</name>
    <name type="common">Wall lizard</name>
    <name type="synonym">Lacerta muralis</name>
    <dbReference type="NCBI Taxonomy" id="64176"/>
    <lineage>
        <taxon>Eukaryota</taxon>
        <taxon>Metazoa</taxon>
        <taxon>Chordata</taxon>
        <taxon>Craniata</taxon>
        <taxon>Vertebrata</taxon>
        <taxon>Euteleostomi</taxon>
        <taxon>Lepidosauria</taxon>
        <taxon>Squamata</taxon>
        <taxon>Bifurcata</taxon>
        <taxon>Unidentata</taxon>
        <taxon>Episquamata</taxon>
        <taxon>Laterata</taxon>
        <taxon>Lacertibaenia</taxon>
        <taxon>Lacertidae</taxon>
        <taxon>Podarcis</taxon>
    </lineage>
</organism>
<dbReference type="PROSITE" id="PS50805">
    <property type="entry name" value="KRAB"/>
    <property type="match status" value="1"/>
</dbReference>
<reference evidence="2" key="2">
    <citation type="submission" date="2025-08" db="UniProtKB">
        <authorList>
            <consortium name="Ensembl"/>
        </authorList>
    </citation>
    <scope>IDENTIFICATION</scope>
</reference>
<dbReference type="GO" id="GO:0006355">
    <property type="term" value="P:regulation of DNA-templated transcription"/>
    <property type="evidence" value="ECO:0007669"/>
    <property type="project" value="InterPro"/>
</dbReference>
<dbReference type="Ensembl" id="ENSPMRT00000002056.1">
    <property type="protein sequence ID" value="ENSPMRP00000001931.1"/>
    <property type="gene ID" value="ENSPMRG00000001419.1"/>
</dbReference>
<sequence length="84" mass="10090">MPQTIEVAVYFTKEEWALLDPDQRDLHKEVMEENSENLQHYRHYRTATPIISVLVYNCLESLAIYQLLALYVFAHFLKWINFID</sequence>
<dbReference type="PANTHER" id="PTHR23232:SF142">
    <property type="entry name" value="GASTRULA ZINC FINGER PROTEIN XLCGF57.1-LIKE-RELATED"/>
    <property type="match status" value="1"/>
</dbReference>
<dbReference type="Pfam" id="PF01352">
    <property type="entry name" value="KRAB"/>
    <property type="match status" value="1"/>
</dbReference>
<feature type="domain" description="KRAB" evidence="1">
    <location>
        <begin position="2"/>
        <end position="74"/>
    </location>
</feature>